<evidence type="ECO:0000256" key="2">
    <source>
        <dbReference type="ARBA" id="ARBA00022723"/>
    </source>
</evidence>
<gene>
    <name evidence="6" type="primary">ytnP_1</name>
    <name evidence="6" type="ORF">NCTC10485_00146</name>
</gene>
<dbReference type="Gene3D" id="3.60.15.10">
    <property type="entry name" value="Ribonuclease Z/Hydroxyacylglutathione hydrolase-like"/>
    <property type="match status" value="1"/>
</dbReference>
<proteinExistence type="inferred from homology"/>
<evidence type="ECO:0000256" key="3">
    <source>
        <dbReference type="ARBA" id="ARBA00022801"/>
    </source>
</evidence>
<feature type="domain" description="Metallo-beta-lactamase" evidence="5">
    <location>
        <begin position="57"/>
        <end position="265"/>
    </location>
</feature>
<organism evidence="6 7">
    <name type="scientific">Mycolicibacterium chitae</name>
    <name type="common">Mycobacterium chitae</name>
    <dbReference type="NCBI Taxonomy" id="1792"/>
    <lineage>
        <taxon>Bacteria</taxon>
        <taxon>Bacillati</taxon>
        <taxon>Actinomycetota</taxon>
        <taxon>Actinomycetes</taxon>
        <taxon>Mycobacteriales</taxon>
        <taxon>Mycobacteriaceae</taxon>
        <taxon>Mycolicibacterium</taxon>
    </lineage>
</organism>
<dbReference type="InterPro" id="IPR051013">
    <property type="entry name" value="MBL_superfamily_lactonases"/>
</dbReference>
<keyword evidence="7" id="KW-1185">Reference proteome</keyword>
<name>A0A3S4RBI9_MYCCI</name>
<keyword evidence="4" id="KW-0862">Zinc</keyword>
<dbReference type="PANTHER" id="PTHR42978:SF6">
    <property type="entry name" value="QUORUM-QUENCHING LACTONASE YTNP-RELATED"/>
    <property type="match status" value="1"/>
</dbReference>
<keyword evidence="2" id="KW-0479">Metal-binding</keyword>
<dbReference type="CDD" id="cd16277">
    <property type="entry name" value="metallo-hydrolase-like_MBL-fold"/>
    <property type="match status" value="1"/>
</dbReference>
<evidence type="ECO:0000313" key="6">
    <source>
        <dbReference type="EMBL" id="VEG44385.1"/>
    </source>
</evidence>
<dbReference type="EMBL" id="LR134355">
    <property type="protein sequence ID" value="VEG44385.1"/>
    <property type="molecule type" value="Genomic_DNA"/>
</dbReference>
<dbReference type="InterPro" id="IPR036866">
    <property type="entry name" value="RibonucZ/Hydroxyglut_hydro"/>
</dbReference>
<dbReference type="PANTHER" id="PTHR42978">
    <property type="entry name" value="QUORUM-QUENCHING LACTONASE YTNP-RELATED-RELATED"/>
    <property type="match status" value="1"/>
</dbReference>
<dbReference type="InterPro" id="IPR001279">
    <property type="entry name" value="Metallo-B-lactamas"/>
</dbReference>
<reference evidence="6 7" key="1">
    <citation type="submission" date="2018-12" db="EMBL/GenBank/DDBJ databases">
        <authorList>
            <consortium name="Pathogen Informatics"/>
        </authorList>
    </citation>
    <scope>NUCLEOTIDE SEQUENCE [LARGE SCALE GENOMIC DNA]</scope>
    <source>
        <strain evidence="6 7">NCTC10485</strain>
    </source>
</reference>
<protein>
    <submittedName>
        <fullName evidence="6">Beta-lactamase domain-containing protein</fullName>
    </submittedName>
</protein>
<dbReference type="SUPFAM" id="SSF56281">
    <property type="entry name" value="Metallo-hydrolase/oxidoreductase"/>
    <property type="match status" value="1"/>
</dbReference>
<accession>A0A3S4RBI9</accession>
<evidence type="ECO:0000256" key="4">
    <source>
        <dbReference type="ARBA" id="ARBA00022833"/>
    </source>
</evidence>
<dbReference type="RefSeq" id="WP_126331994.1">
    <property type="nucleotide sequence ID" value="NZ_AP022604.1"/>
</dbReference>
<dbReference type="OrthoDB" id="5177904at2"/>
<dbReference type="Pfam" id="PF00753">
    <property type="entry name" value="Lactamase_B"/>
    <property type="match status" value="1"/>
</dbReference>
<sequence>MNGRIKLGRAMLTRVVEHQFDAGTVLFPATPNEAWSANADLLVPDFYDPQTALLRLAIQTWIVEVDGLTVLIDTGIGNDRDRPHLPTLSHLSSDFPAALERAGVDPADVDVVVNTHLHTDHVGWNTTQVDGAWVPTFPNARYLMHDADHRHFGPDGPGHDDGARLLFADSIDPVAHQIQLWDDNYQISESLWLRTASGHTPGSSVVWLDAGVPAVFVGDLTHCPVQIPRPGDVCAFDVDPEEAVVTRRRIFTEAARRRAAVVPTHYPGRGGARIVARGDRFRVDDWLDLDPI</sequence>
<comment type="similarity">
    <text evidence="1">Belongs to the metallo-beta-lactamase superfamily.</text>
</comment>
<dbReference type="AlphaFoldDB" id="A0A3S4RBI9"/>
<dbReference type="GO" id="GO:0046872">
    <property type="term" value="F:metal ion binding"/>
    <property type="evidence" value="ECO:0007669"/>
    <property type="project" value="UniProtKB-KW"/>
</dbReference>
<dbReference type="GO" id="GO:0016787">
    <property type="term" value="F:hydrolase activity"/>
    <property type="evidence" value="ECO:0007669"/>
    <property type="project" value="UniProtKB-KW"/>
</dbReference>
<keyword evidence="3" id="KW-0378">Hydrolase</keyword>
<dbReference type="Proteomes" id="UP000282551">
    <property type="component" value="Chromosome"/>
</dbReference>
<evidence type="ECO:0000259" key="5">
    <source>
        <dbReference type="SMART" id="SM00849"/>
    </source>
</evidence>
<evidence type="ECO:0000256" key="1">
    <source>
        <dbReference type="ARBA" id="ARBA00007749"/>
    </source>
</evidence>
<dbReference type="SMART" id="SM00849">
    <property type="entry name" value="Lactamase_B"/>
    <property type="match status" value="1"/>
</dbReference>
<evidence type="ECO:0000313" key="7">
    <source>
        <dbReference type="Proteomes" id="UP000282551"/>
    </source>
</evidence>